<dbReference type="EMBL" id="QLMH01000008">
    <property type="protein sequence ID" value="RAK18927.1"/>
    <property type="molecule type" value="Genomic_DNA"/>
</dbReference>
<name>A0A327YEK3_9BACL</name>
<comment type="caution">
    <text evidence="1">The sequence shown here is derived from an EMBL/GenBank/DDBJ whole genome shotgun (WGS) entry which is preliminary data.</text>
</comment>
<organism evidence="1 2">
    <name type="scientific">Paranoxybacillus vitaminiphilus</name>
    <dbReference type="NCBI Taxonomy" id="581036"/>
    <lineage>
        <taxon>Bacteria</taxon>
        <taxon>Bacillati</taxon>
        <taxon>Bacillota</taxon>
        <taxon>Bacilli</taxon>
        <taxon>Bacillales</taxon>
        <taxon>Anoxybacillaceae</taxon>
        <taxon>Paranoxybacillus</taxon>
    </lineage>
</organism>
<dbReference type="Proteomes" id="UP000248555">
    <property type="component" value="Unassembled WGS sequence"/>
</dbReference>
<protein>
    <submittedName>
        <fullName evidence="1">Uncharacterized protein</fullName>
    </submittedName>
</protein>
<evidence type="ECO:0000313" key="2">
    <source>
        <dbReference type="Proteomes" id="UP000248555"/>
    </source>
</evidence>
<proteinExistence type="predicted"/>
<evidence type="ECO:0000313" key="1">
    <source>
        <dbReference type="EMBL" id="RAK18927.1"/>
    </source>
</evidence>
<sequence length="82" mass="9652">MMKVSCKQLTRWIQQKQPVTIKTTQGETTFLIVKLYEDAKKLFAYDRQAKLTKIALDDIISIQPVRIYGSFYVQNRLVKAIW</sequence>
<reference evidence="1 2" key="1">
    <citation type="submission" date="2018-06" db="EMBL/GenBank/DDBJ databases">
        <title>Genomic Encyclopedia of Type Strains, Phase III (KMG-III): the genomes of soil and plant-associated and newly described type strains.</title>
        <authorList>
            <person name="Whitman W."/>
        </authorList>
    </citation>
    <scope>NUCLEOTIDE SEQUENCE [LARGE SCALE GENOMIC DNA]</scope>
    <source>
        <strain evidence="1 2">CGMCC 1.8979</strain>
    </source>
</reference>
<dbReference type="AlphaFoldDB" id="A0A327YEK3"/>
<keyword evidence="2" id="KW-1185">Reference proteome</keyword>
<accession>A0A327YEK3</accession>
<gene>
    <name evidence="1" type="ORF">B0I26_108102</name>
</gene>